<evidence type="ECO:0000313" key="1">
    <source>
        <dbReference type="EMBL" id="KAK7839346.1"/>
    </source>
</evidence>
<keyword evidence="2" id="KW-1185">Reference proteome</keyword>
<dbReference type="AlphaFoldDB" id="A0AAW0KMW4"/>
<accession>A0AAW0KMW4</accession>
<proteinExistence type="predicted"/>
<protein>
    <submittedName>
        <fullName evidence="1">Uncharacterized protein</fullName>
    </submittedName>
</protein>
<gene>
    <name evidence="1" type="ORF">CFP56_018086</name>
</gene>
<dbReference type="Proteomes" id="UP000237347">
    <property type="component" value="Unassembled WGS sequence"/>
</dbReference>
<sequence length="66" mass="7848">MTMRREMGIRGRAIWRRREKYWPLFDRLKPRSLWTTKKGGACSVRRVRRRVGEVRISSGVGGKETE</sequence>
<comment type="caution">
    <text evidence="1">The sequence shown here is derived from an EMBL/GenBank/DDBJ whole genome shotgun (WGS) entry which is preliminary data.</text>
</comment>
<reference evidence="1 2" key="1">
    <citation type="journal article" date="2018" name="Sci. Data">
        <title>The draft genome sequence of cork oak.</title>
        <authorList>
            <person name="Ramos A.M."/>
            <person name="Usie A."/>
            <person name="Barbosa P."/>
            <person name="Barros P.M."/>
            <person name="Capote T."/>
            <person name="Chaves I."/>
            <person name="Simoes F."/>
            <person name="Abreu I."/>
            <person name="Carrasquinho I."/>
            <person name="Faro C."/>
            <person name="Guimaraes J.B."/>
            <person name="Mendonca D."/>
            <person name="Nobrega F."/>
            <person name="Rodrigues L."/>
            <person name="Saibo N.J.M."/>
            <person name="Varela M.C."/>
            <person name="Egas C."/>
            <person name="Matos J."/>
            <person name="Miguel C.M."/>
            <person name="Oliveira M.M."/>
            <person name="Ricardo C.P."/>
            <person name="Goncalves S."/>
        </authorList>
    </citation>
    <scope>NUCLEOTIDE SEQUENCE [LARGE SCALE GENOMIC DNA]</scope>
    <source>
        <strain evidence="2">cv. HL8</strain>
    </source>
</reference>
<evidence type="ECO:0000313" key="2">
    <source>
        <dbReference type="Proteomes" id="UP000237347"/>
    </source>
</evidence>
<name>A0AAW0KMW4_QUESU</name>
<organism evidence="1 2">
    <name type="scientific">Quercus suber</name>
    <name type="common">Cork oak</name>
    <dbReference type="NCBI Taxonomy" id="58331"/>
    <lineage>
        <taxon>Eukaryota</taxon>
        <taxon>Viridiplantae</taxon>
        <taxon>Streptophyta</taxon>
        <taxon>Embryophyta</taxon>
        <taxon>Tracheophyta</taxon>
        <taxon>Spermatophyta</taxon>
        <taxon>Magnoliopsida</taxon>
        <taxon>eudicotyledons</taxon>
        <taxon>Gunneridae</taxon>
        <taxon>Pentapetalae</taxon>
        <taxon>rosids</taxon>
        <taxon>fabids</taxon>
        <taxon>Fagales</taxon>
        <taxon>Fagaceae</taxon>
        <taxon>Quercus</taxon>
    </lineage>
</organism>
<dbReference type="EMBL" id="PKMF04000285">
    <property type="protein sequence ID" value="KAK7839346.1"/>
    <property type="molecule type" value="Genomic_DNA"/>
</dbReference>